<feature type="compositionally biased region" description="Acidic residues" evidence="1">
    <location>
        <begin position="423"/>
        <end position="441"/>
    </location>
</feature>
<feature type="compositionally biased region" description="Acidic residues" evidence="1">
    <location>
        <begin position="119"/>
        <end position="130"/>
    </location>
</feature>
<name>A0AAD4H5I9_9FUNG</name>
<dbReference type="EMBL" id="JAAAIL010000777">
    <property type="protein sequence ID" value="KAG0273241.1"/>
    <property type="molecule type" value="Genomic_DNA"/>
</dbReference>
<comment type="caution">
    <text evidence="2">The sequence shown here is derived from an EMBL/GenBank/DDBJ whole genome shotgun (WGS) entry which is preliminary data.</text>
</comment>
<feature type="compositionally biased region" description="Acidic residues" evidence="1">
    <location>
        <begin position="20"/>
        <end position="30"/>
    </location>
</feature>
<dbReference type="Proteomes" id="UP001194580">
    <property type="component" value="Unassembled WGS sequence"/>
</dbReference>
<gene>
    <name evidence="2" type="ORF">BGZ95_010933</name>
</gene>
<protein>
    <submittedName>
        <fullName evidence="2">Uncharacterized protein</fullName>
    </submittedName>
</protein>
<proteinExistence type="predicted"/>
<evidence type="ECO:0000313" key="2">
    <source>
        <dbReference type="EMBL" id="KAG0273241.1"/>
    </source>
</evidence>
<feature type="region of interest" description="Disordered" evidence="1">
    <location>
        <begin position="1"/>
        <end position="51"/>
    </location>
</feature>
<feature type="region of interest" description="Disordered" evidence="1">
    <location>
        <begin position="118"/>
        <end position="141"/>
    </location>
</feature>
<evidence type="ECO:0000313" key="3">
    <source>
        <dbReference type="Proteomes" id="UP001194580"/>
    </source>
</evidence>
<reference evidence="2" key="1">
    <citation type="journal article" date="2020" name="Fungal Divers.">
        <title>Resolving the Mortierellaceae phylogeny through synthesis of multi-gene phylogenetics and phylogenomics.</title>
        <authorList>
            <person name="Vandepol N."/>
            <person name="Liber J."/>
            <person name="Desiro A."/>
            <person name="Na H."/>
            <person name="Kennedy M."/>
            <person name="Barry K."/>
            <person name="Grigoriev I.V."/>
            <person name="Miller A.N."/>
            <person name="O'Donnell K."/>
            <person name="Stajich J.E."/>
            <person name="Bonito G."/>
        </authorList>
    </citation>
    <scope>NUCLEOTIDE SEQUENCE</scope>
    <source>
        <strain evidence="2">NRRL 28262</strain>
    </source>
</reference>
<feature type="region of interest" description="Disordered" evidence="1">
    <location>
        <begin position="405"/>
        <end position="441"/>
    </location>
</feature>
<sequence>MGPAAEFDNQDNAVTTTLTTDDDDDDDDDVYEHTDRFRASTPHDSSEGEYESFGLSDIIDSDRPLVQEILSRIEQLSDAERSQRQIIVLLSDRLSPILKYHAELISEILRVLPTAENTPYEEDTDDDDSSSTDGSKCSSGDKDHRVRVLAVVVSPKSDANNTEMLAEPFQLDLFDRMNLAEIQLAASPISIQSRLVLDDSWACMSNRIREPRGTDAAKEHYVQMLREECCRMEDILAYVSELSPAGTGPLELQVVMEQAEAELYGVTERVPGKVIFIVSKDRAARPKSVALKTSVHWLDRLFLKAGYSEEWLRSNLIPLYIQLPGGTDKSIEGQRPGALYRGSTLQLTGNRPEEALTRVKVRQGTGSEVLEASVLREIERTKLFEMQAIRKPSFFERLGAMSLKEGEGRVGTGESRPRPDDGYGYEDGDGDDHDEDTNPFL</sequence>
<dbReference type="AlphaFoldDB" id="A0AAD4H5I9"/>
<accession>A0AAD4H5I9</accession>
<organism evidence="2 3">
    <name type="scientific">Linnemannia exigua</name>
    <dbReference type="NCBI Taxonomy" id="604196"/>
    <lineage>
        <taxon>Eukaryota</taxon>
        <taxon>Fungi</taxon>
        <taxon>Fungi incertae sedis</taxon>
        <taxon>Mucoromycota</taxon>
        <taxon>Mortierellomycotina</taxon>
        <taxon>Mortierellomycetes</taxon>
        <taxon>Mortierellales</taxon>
        <taxon>Mortierellaceae</taxon>
        <taxon>Linnemannia</taxon>
    </lineage>
</organism>
<evidence type="ECO:0000256" key="1">
    <source>
        <dbReference type="SAM" id="MobiDB-lite"/>
    </source>
</evidence>
<keyword evidence="3" id="KW-1185">Reference proteome</keyword>